<feature type="domain" description="ABC3 transporter permease C-terminal" evidence="7">
    <location>
        <begin position="783"/>
        <end position="892"/>
    </location>
</feature>
<feature type="transmembrane region" description="Helical" evidence="6">
    <location>
        <begin position="465"/>
        <end position="485"/>
    </location>
</feature>
<feature type="transmembrane region" description="Helical" evidence="6">
    <location>
        <begin position="420"/>
        <end position="444"/>
    </location>
</feature>
<accession>A0ABP8DTS3</accession>
<feature type="transmembrane region" description="Helical" evidence="6">
    <location>
        <begin position="386"/>
        <end position="408"/>
    </location>
</feature>
<organism evidence="8 9">
    <name type="scientific">Dactylosporangium darangshiense</name>
    <dbReference type="NCBI Taxonomy" id="579108"/>
    <lineage>
        <taxon>Bacteria</taxon>
        <taxon>Bacillati</taxon>
        <taxon>Actinomycetota</taxon>
        <taxon>Actinomycetes</taxon>
        <taxon>Micromonosporales</taxon>
        <taxon>Micromonosporaceae</taxon>
        <taxon>Dactylosporangium</taxon>
    </lineage>
</organism>
<comment type="caution">
    <text evidence="8">The sequence shown here is derived from an EMBL/GenBank/DDBJ whole genome shotgun (WGS) entry which is preliminary data.</text>
</comment>
<dbReference type="Pfam" id="PF02687">
    <property type="entry name" value="FtsX"/>
    <property type="match status" value="1"/>
</dbReference>
<feature type="transmembrane region" description="Helical" evidence="6">
    <location>
        <begin position="550"/>
        <end position="571"/>
    </location>
</feature>
<comment type="subcellular location">
    <subcellularLocation>
        <location evidence="1">Cell membrane</location>
        <topology evidence="1">Multi-pass membrane protein</topology>
    </subcellularLocation>
</comment>
<proteinExistence type="predicted"/>
<keyword evidence="3 6" id="KW-0812">Transmembrane</keyword>
<feature type="transmembrane region" description="Helical" evidence="6">
    <location>
        <begin position="345"/>
        <end position="366"/>
    </location>
</feature>
<evidence type="ECO:0000256" key="2">
    <source>
        <dbReference type="ARBA" id="ARBA00022475"/>
    </source>
</evidence>
<reference evidence="9" key="1">
    <citation type="journal article" date="2019" name="Int. J. Syst. Evol. Microbiol.">
        <title>The Global Catalogue of Microorganisms (GCM) 10K type strain sequencing project: providing services to taxonomists for standard genome sequencing and annotation.</title>
        <authorList>
            <consortium name="The Broad Institute Genomics Platform"/>
            <consortium name="The Broad Institute Genome Sequencing Center for Infectious Disease"/>
            <person name="Wu L."/>
            <person name="Ma J."/>
        </authorList>
    </citation>
    <scope>NUCLEOTIDE SEQUENCE [LARGE SCALE GENOMIC DNA]</scope>
    <source>
        <strain evidence="9">JCM 17441</strain>
    </source>
</reference>
<dbReference type="Proteomes" id="UP001500620">
    <property type="component" value="Unassembled WGS sequence"/>
</dbReference>
<keyword evidence="9" id="KW-1185">Reference proteome</keyword>
<dbReference type="InterPro" id="IPR003838">
    <property type="entry name" value="ABC3_permease_C"/>
</dbReference>
<protein>
    <submittedName>
        <fullName evidence="8">FtsX-like permease family protein</fullName>
    </submittedName>
</protein>
<evidence type="ECO:0000313" key="8">
    <source>
        <dbReference type="EMBL" id="GAA4263331.1"/>
    </source>
</evidence>
<evidence type="ECO:0000256" key="1">
    <source>
        <dbReference type="ARBA" id="ARBA00004651"/>
    </source>
</evidence>
<evidence type="ECO:0000256" key="5">
    <source>
        <dbReference type="ARBA" id="ARBA00023136"/>
    </source>
</evidence>
<keyword evidence="2" id="KW-1003">Cell membrane</keyword>
<sequence length="913" mass="93455">MRGTALRRAVRRLVPAPHWPSVRGRARADAGPLLLAATIVAVVTLLAGAVPPLLGATADDAVQDAVHRAGGDADVLVRTDWEPDDGPTGGRVRMPHLAEDVDTFRDRASDALGPDLGAALQRPVAVVTSPVLNVTDGGVLRTFQLTYLAGDAGGPGVTWITGGPPGSTPIDPDRSVELPFNAPPWPVQVGLSEADAAALGLRTGDHIQLKDTQQQVKDVRVSGVFRAADDADPVWRLAPALLRPVPGADGAGTMRTAGLLSRESLSDARLAFDAEQLQQTVRFAPQPDALSWATAAGLGRTVVELKATSGSSGAADGSLRWESQLDAVLHDALTQVDAASTQASVLLAGILLGTVLVLLLAADLLVRRRAAALTAARQRGAGLPDIGAELLLEAAAVALLAAAAGLAAARALAPGVSWSWIVPVLVAAAAAGPALGVLTAARATRNRRRPANRAARRWARDTGRLRRAALETAVLIAAAAAFTALHQRGLAPAGSALPVSAPAVGALAAALVLLRLFPAGARLALRRALRSRRPLAVFGAAQAAETSGRALPLLTLASATAMTSFALVLAATTGQGLIDGAWRTVGADARLDIAPDAEASTPMLAERVAAAPGVRQVVAAQVTDRARVIADSMVVAPRLVVVDATAFQRLLATTPLPDAPALARLTTTVGGAVPALVRSDDGSLRPGMRLQLPRDNAPAIDLAAVGTSPAVGDADAVVIVDAARLAAAGLPTTPNTLWVSGPGAARALPADDVAATVVLRAEVLRERRDAPLTSGLLRLARTAAVALLVLGLVGFALGAAAGAPQRWQTLARLRTLGLRSRDVRRIAAGELSPPAVVAAVGGPLLGILLARLTLGPLELRLLTGQANDPATVSPWWQLGLVAGALVVAAAAVVRVESALRRRRQLGEVLRVGT</sequence>
<evidence type="ECO:0000313" key="9">
    <source>
        <dbReference type="Proteomes" id="UP001500620"/>
    </source>
</evidence>
<evidence type="ECO:0000256" key="6">
    <source>
        <dbReference type="SAM" id="Phobius"/>
    </source>
</evidence>
<evidence type="ECO:0000256" key="3">
    <source>
        <dbReference type="ARBA" id="ARBA00022692"/>
    </source>
</evidence>
<evidence type="ECO:0000259" key="7">
    <source>
        <dbReference type="Pfam" id="PF02687"/>
    </source>
</evidence>
<dbReference type="RefSeq" id="WP_345142475.1">
    <property type="nucleotide sequence ID" value="NZ_BAABAT010000066.1"/>
</dbReference>
<dbReference type="EMBL" id="BAABAT010000066">
    <property type="protein sequence ID" value="GAA4263331.1"/>
    <property type="molecule type" value="Genomic_DNA"/>
</dbReference>
<evidence type="ECO:0000256" key="4">
    <source>
        <dbReference type="ARBA" id="ARBA00022989"/>
    </source>
</evidence>
<name>A0ABP8DTS3_9ACTN</name>
<gene>
    <name evidence="8" type="ORF">GCM10022255_106920</name>
</gene>
<keyword evidence="4 6" id="KW-1133">Transmembrane helix</keyword>
<feature type="transmembrane region" description="Helical" evidence="6">
    <location>
        <begin position="831"/>
        <end position="854"/>
    </location>
</feature>
<feature type="transmembrane region" description="Helical" evidence="6">
    <location>
        <begin position="874"/>
        <end position="893"/>
    </location>
</feature>
<feature type="transmembrane region" description="Helical" evidence="6">
    <location>
        <begin position="783"/>
        <end position="804"/>
    </location>
</feature>
<keyword evidence="5 6" id="KW-0472">Membrane</keyword>
<feature type="transmembrane region" description="Helical" evidence="6">
    <location>
        <begin position="505"/>
        <end position="525"/>
    </location>
</feature>
<feature type="transmembrane region" description="Helical" evidence="6">
    <location>
        <begin position="33"/>
        <end position="54"/>
    </location>
</feature>